<evidence type="ECO:0000256" key="1">
    <source>
        <dbReference type="ARBA" id="ARBA00004613"/>
    </source>
</evidence>
<dbReference type="AlphaFoldDB" id="A0AA95S9Q5"/>
<organism evidence="4 5">
    <name type="scientific">Neobacillus novalis</name>
    <dbReference type="NCBI Taxonomy" id="220687"/>
    <lineage>
        <taxon>Bacteria</taxon>
        <taxon>Bacillati</taxon>
        <taxon>Bacillota</taxon>
        <taxon>Bacilli</taxon>
        <taxon>Bacillales</taxon>
        <taxon>Bacillaceae</taxon>
        <taxon>Neobacillus</taxon>
    </lineage>
</organism>
<dbReference type="InterPro" id="IPR036444">
    <property type="entry name" value="PLipase_A2_dom_sf"/>
</dbReference>
<dbReference type="KEGG" id="nnv:QNH39_05110"/>
<name>A0AA95S9Q5_9BACI</name>
<dbReference type="GO" id="GO:0005576">
    <property type="term" value="C:extracellular region"/>
    <property type="evidence" value="ECO:0007669"/>
    <property type="project" value="UniProtKB-SubCell"/>
</dbReference>
<keyword evidence="5" id="KW-1185">Reference proteome</keyword>
<dbReference type="SUPFAM" id="SSF48619">
    <property type="entry name" value="Phospholipase A2, PLA2"/>
    <property type="match status" value="1"/>
</dbReference>
<reference evidence="4" key="1">
    <citation type="submission" date="2023-05" db="EMBL/GenBank/DDBJ databases">
        <title>Comparative genomics of Bacillaceae isolates and their secondary metabolite potential.</title>
        <authorList>
            <person name="Song L."/>
            <person name="Nielsen L.J."/>
            <person name="Mohite O."/>
            <person name="Xu X."/>
            <person name="Weber T."/>
            <person name="Kovacs A.T."/>
        </authorList>
    </citation>
    <scope>NUCLEOTIDE SEQUENCE</scope>
    <source>
        <strain evidence="4">XLM17</strain>
    </source>
</reference>
<dbReference type="InterPro" id="IPR033113">
    <property type="entry name" value="PLA2_histidine"/>
</dbReference>
<sequence length="94" mass="10670">MRRRRRGFCIFPGYRWCGPGCSGPGAPINDVDACCMGHDLCLSRGISPCQCDYQFINCLRNKMNSHTDKGRKAALMHDFMKVKATFTCGGRRRY</sequence>
<evidence type="ECO:0000256" key="2">
    <source>
        <dbReference type="ARBA" id="ARBA00022525"/>
    </source>
</evidence>
<evidence type="ECO:0000313" key="5">
    <source>
        <dbReference type="Proteomes" id="UP001178288"/>
    </source>
</evidence>
<accession>A0AA95S9Q5</accession>
<dbReference type="Pfam" id="PF08398">
    <property type="entry name" value="Phospholip_A2_4"/>
    <property type="match status" value="1"/>
</dbReference>
<gene>
    <name evidence="4" type="ORF">QNH39_05110</name>
</gene>
<dbReference type="InterPro" id="IPR013607">
    <property type="entry name" value="Phospholipase_A2-like"/>
</dbReference>
<dbReference type="GO" id="GO:0006644">
    <property type="term" value="P:phospholipid metabolic process"/>
    <property type="evidence" value="ECO:0007669"/>
    <property type="project" value="InterPro"/>
</dbReference>
<evidence type="ECO:0000313" key="4">
    <source>
        <dbReference type="EMBL" id="WHY87240.1"/>
    </source>
</evidence>
<feature type="domain" description="Phospholipase A2-like" evidence="3">
    <location>
        <begin position="11"/>
        <end position="83"/>
    </location>
</feature>
<dbReference type="GO" id="GO:0004623">
    <property type="term" value="F:phospholipase A2 activity"/>
    <property type="evidence" value="ECO:0007669"/>
    <property type="project" value="InterPro"/>
</dbReference>
<dbReference type="Gene3D" id="1.20.90.10">
    <property type="entry name" value="Phospholipase A2 domain"/>
    <property type="match status" value="1"/>
</dbReference>
<dbReference type="GO" id="GO:0050482">
    <property type="term" value="P:arachidonate secretion"/>
    <property type="evidence" value="ECO:0007669"/>
    <property type="project" value="InterPro"/>
</dbReference>
<evidence type="ECO:0000259" key="3">
    <source>
        <dbReference type="Pfam" id="PF08398"/>
    </source>
</evidence>
<dbReference type="Proteomes" id="UP001178288">
    <property type="component" value="Chromosome"/>
</dbReference>
<protein>
    <submittedName>
        <fullName evidence="4">Phospholipase</fullName>
    </submittedName>
</protein>
<keyword evidence="2" id="KW-0964">Secreted</keyword>
<proteinExistence type="predicted"/>
<dbReference type="GO" id="GO:0005198">
    <property type="term" value="F:structural molecule activity"/>
    <property type="evidence" value="ECO:0007669"/>
    <property type="project" value="InterPro"/>
</dbReference>
<dbReference type="EMBL" id="CP126114">
    <property type="protein sequence ID" value="WHY87240.1"/>
    <property type="molecule type" value="Genomic_DNA"/>
</dbReference>
<comment type="subcellular location">
    <subcellularLocation>
        <location evidence="1">Secreted</location>
    </subcellularLocation>
</comment>
<dbReference type="PROSITE" id="PS00118">
    <property type="entry name" value="PA2_HIS"/>
    <property type="match status" value="1"/>
</dbReference>